<evidence type="ECO:0000256" key="7">
    <source>
        <dbReference type="ARBA" id="ARBA00022526"/>
    </source>
</evidence>
<keyword evidence="21" id="KW-1185">Reference proteome</keyword>
<sequence>MKSFDIYQQWLQSPYIDLETKQELQGISEDASEIEDHFYKHLEFGTGGVRGILGAGRNRINRYTIRRITQGIADYISTFGDLAKQKGVVIAYDSRHQSKELALETAFTFQYNGIQPYLFKEVCPTPLLSFSVRELGAITGIVITASHNPPMYNGYKVYGADGGQIVPSIAREIQKKIDRVEEIPSHAISSEQYLDKINWLDNEISESYVSRLQRICLHPEVTSSLTIVYTPLHGVGNRLVQRVLCEAGFTQVYSVPEQEQPDPDFPTVLSPNPEEPQAFRLAMELGKEKNADLLVATDPDADRVGIAVKNEEGEYEVFTGNQVGVLLLNYLLSERTKQGTLPDEAVVVKTIVTSQMGKAIAERYGVETIETHTGFKYIGEQIEVLEKGRHKKFLFGYEESCGYLTDTFVRDKDGIMTTLLICEMVAYYKSINYTLKEVLYQLYQEYGYFIDHLESRTFTGKEGMNQIQSIMRQFRLKMPTQIGLHSVTKVCDYAEQVCLDRLSQKRSKLTLPQENVLAFTLEDGSWFCLRPSGTEPKIKVYFSVCGETGITTQRRLDRLVQDVMEIIDQNH</sequence>
<organism evidence="20 21">
    <name type="scientific">Hazenella coriacea</name>
    <dbReference type="NCBI Taxonomy" id="1179467"/>
    <lineage>
        <taxon>Bacteria</taxon>
        <taxon>Bacillati</taxon>
        <taxon>Bacillota</taxon>
        <taxon>Bacilli</taxon>
        <taxon>Bacillales</taxon>
        <taxon>Thermoactinomycetaceae</taxon>
        <taxon>Hazenella</taxon>
    </lineage>
</organism>
<evidence type="ECO:0000256" key="14">
    <source>
        <dbReference type="ARBA" id="ARBA00041467"/>
    </source>
</evidence>
<evidence type="ECO:0000256" key="10">
    <source>
        <dbReference type="ARBA" id="ARBA00022842"/>
    </source>
</evidence>
<comment type="cofactor">
    <cofactor evidence="2">
        <name>Mg(2+)</name>
        <dbReference type="ChEBI" id="CHEBI:18420"/>
    </cofactor>
</comment>
<feature type="domain" description="Alpha-D-phosphohexomutase C-terminal" evidence="16">
    <location>
        <begin position="513"/>
        <end position="544"/>
    </location>
</feature>
<dbReference type="GO" id="GO:0004614">
    <property type="term" value="F:phosphoglucomutase activity"/>
    <property type="evidence" value="ECO:0007669"/>
    <property type="project" value="UniProtKB-EC"/>
</dbReference>
<dbReference type="SUPFAM" id="SSF55957">
    <property type="entry name" value="Phosphoglucomutase, C-terminal domain"/>
    <property type="match status" value="1"/>
</dbReference>
<feature type="domain" description="Alpha-D-phosphohexomutase alpha/beta/alpha" evidence="17">
    <location>
        <begin position="43"/>
        <end position="182"/>
    </location>
</feature>
<keyword evidence="8" id="KW-0597">Phosphoprotein</keyword>
<dbReference type="RefSeq" id="WP_131925511.1">
    <property type="nucleotide sequence ID" value="NZ_SMAG01000006.1"/>
</dbReference>
<dbReference type="GO" id="GO:0000287">
    <property type="term" value="F:magnesium ion binding"/>
    <property type="evidence" value="ECO:0007669"/>
    <property type="project" value="InterPro"/>
</dbReference>
<dbReference type="Gene3D" id="3.30.310.50">
    <property type="entry name" value="Alpha-D-phosphohexomutase, C-terminal domain"/>
    <property type="match status" value="1"/>
</dbReference>
<dbReference type="GO" id="GO:0008973">
    <property type="term" value="F:phosphopentomutase activity"/>
    <property type="evidence" value="ECO:0007669"/>
    <property type="project" value="TreeGrafter"/>
</dbReference>
<dbReference type="GO" id="GO:0006006">
    <property type="term" value="P:glucose metabolic process"/>
    <property type="evidence" value="ECO:0007669"/>
    <property type="project" value="UniProtKB-KW"/>
</dbReference>
<comment type="pathway">
    <text evidence="3">Glycolipid metabolism; diglucosyl-diacylglycerol biosynthesis.</text>
</comment>
<evidence type="ECO:0000313" key="20">
    <source>
        <dbReference type="EMBL" id="TCS93631.1"/>
    </source>
</evidence>
<dbReference type="Pfam" id="PF00408">
    <property type="entry name" value="PGM_PMM_IV"/>
    <property type="match status" value="1"/>
</dbReference>
<dbReference type="PANTHER" id="PTHR45745:SF1">
    <property type="entry name" value="PHOSPHOGLUCOMUTASE 2B-RELATED"/>
    <property type="match status" value="1"/>
</dbReference>
<evidence type="ECO:0000256" key="8">
    <source>
        <dbReference type="ARBA" id="ARBA00022553"/>
    </source>
</evidence>
<dbReference type="InterPro" id="IPR016066">
    <property type="entry name" value="A-D-PHexomutase_CS"/>
</dbReference>
<dbReference type="Gene3D" id="3.40.120.10">
    <property type="entry name" value="Alpha-D-Glucose-1,6-Bisphosphate, subunit A, domain 3"/>
    <property type="match status" value="3"/>
</dbReference>
<dbReference type="PROSITE" id="PS00710">
    <property type="entry name" value="PGM_PMM"/>
    <property type="match status" value="1"/>
</dbReference>
<dbReference type="EC" id="5.4.2.2" evidence="6"/>
<dbReference type="SUPFAM" id="SSF53738">
    <property type="entry name" value="Phosphoglucomutase, first 3 domains"/>
    <property type="match status" value="3"/>
</dbReference>
<feature type="domain" description="Alpha-D-phosphohexomutase alpha/beta/alpha" evidence="19">
    <location>
        <begin position="320"/>
        <end position="446"/>
    </location>
</feature>
<evidence type="ECO:0000256" key="6">
    <source>
        <dbReference type="ARBA" id="ARBA00012728"/>
    </source>
</evidence>
<feature type="domain" description="Alpha-D-phosphohexomutase alpha/beta/alpha" evidence="18">
    <location>
        <begin position="207"/>
        <end position="310"/>
    </location>
</feature>
<name>A0A4R3L1Y8_9BACL</name>
<evidence type="ECO:0000259" key="16">
    <source>
        <dbReference type="Pfam" id="PF00408"/>
    </source>
</evidence>
<evidence type="ECO:0000259" key="18">
    <source>
        <dbReference type="Pfam" id="PF02879"/>
    </source>
</evidence>
<evidence type="ECO:0000256" key="3">
    <source>
        <dbReference type="ARBA" id="ARBA00005164"/>
    </source>
</evidence>
<keyword evidence="7" id="KW-0313">Glucose metabolism</keyword>
<evidence type="ECO:0000259" key="17">
    <source>
        <dbReference type="Pfam" id="PF02878"/>
    </source>
</evidence>
<dbReference type="AlphaFoldDB" id="A0A4R3L1Y8"/>
<dbReference type="InterPro" id="IPR005843">
    <property type="entry name" value="A-D-PHexomutase_C"/>
</dbReference>
<comment type="catalytic activity">
    <reaction evidence="1">
        <text>alpha-D-glucose 1-phosphate = alpha-D-glucose 6-phosphate</text>
        <dbReference type="Rhea" id="RHEA:23536"/>
        <dbReference type="ChEBI" id="CHEBI:58225"/>
        <dbReference type="ChEBI" id="CHEBI:58601"/>
        <dbReference type="EC" id="5.4.2.2"/>
    </reaction>
</comment>
<dbReference type="InterPro" id="IPR005845">
    <property type="entry name" value="A-D-PHexomutase_a/b/a-II"/>
</dbReference>
<evidence type="ECO:0000256" key="5">
    <source>
        <dbReference type="ARBA" id="ARBA00010231"/>
    </source>
</evidence>
<evidence type="ECO:0000256" key="1">
    <source>
        <dbReference type="ARBA" id="ARBA00000443"/>
    </source>
</evidence>
<accession>A0A4R3L1Y8</accession>
<dbReference type="InterPro" id="IPR005841">
    <property type="entry name" value="Alpha-D-phosphohexomutase_SF"/>
</dbReference>
<evidence type="ECO:0000256" key="2">
    <source>
        <dbReference type="ARBA" id="ARBA00001946"/>
    </source>
</evidence>
<evidence type="ECO:0000256" key="12">
    <source>
        <dbReference type="ARBA" id="ARBA00039995"/>
    </source>
</evidence>
<dbReference type="PANTHER" id="PTHR45745">
    <property type="entry name" value="PHOSPHOMANNOMUTASE 45A"/>
    <property type="match status" value="1"/>
</dbReference>
<evidence type="ECO:0000256" key="15">
    <source>
        <dbReference type="RuleBase" id="RU004326"/>
    </source>
</evidence>
<dbReference type="GO" id="GO:0006166">
    <property type="term" value="P:purine ribonucleoside salvage"/>
    <property type="evidence" value="ECO:0007669"/>
    <property type="project" value="TreeGrafter"/>
</dbReference>
<comment type="caution">
    <text evidence="20">The sequence shown here is derived from an EMBL/GenBank/DDBJ whole genome shotgun (WGS) entry which is preliminary data.</text>
</comment>
<dbReference type="InterPro" id="IPR005846">
    <property type="entry name" value="A-D-PHexomutase_a/b/a-III"/>
</dbReference>
<dbReference type="Pfam" id="PF02880">
    <property type="entry name" value="PGM_PMM_III"/>
    <property type="match status" value="1"/>
</dbReference>
<dbReference type="Pfam" id="PF02879">
    <property type="entry name" value="PGM_PMM_II"/>
    <property type="match status" value="1"/>
</dbReference>
<proteinExistence type="inferred from homology"/>
<keyword evidence="7" id="KW-0119">Carbohydrate metabolism</keyword>
<evidence type="ECO:0000256" key="4">
    <source>
        <dbReference type="ARBA" id="ARBA00005189"/>
    </source>
</evidence>
<dbReference type="CDD" id="cd05799">
    <property type="entry name" value="PGM2"/>
    <property type="match status" value="1"/>
</dbReference>
<dbReference type="Proteomes" id="UP000294937">
    <property type="component" value="Unassembled WGS sequence"/>
</dbReference>
<evidence type="ECO:0000259" key="19">
    <source>
        <dbReference type="Pfam" id="PF02880"/>
    </source>
</evidence>
<protein>
    <recommendedName>
        <fullName evidence="12">Phosphoglucomutase</fullName>
        <ecNumber evidence="6">5.4.2.2</ecNumber>
    </recommendedName>
    <alternativeName>
        <fullName evidence="14">Alpha-phosphoglucomutase</fullName>
    </alternativeName>
    <alternativeName>
        <fullName evidence="13">Glucose phosphomutase</fullName>
    </alternativeName>
</protein>
<comment type="pathway">
    <text evidence="4">Lipid metabolism.</text>
</comment>
<dbReference type="PRINTS" id="PR00509">
    <property type="entry name" value="PGMPMM"/>
</dbReference>
<comment type="similarity">
    <text evidence="5 15">Belongs to the phosphohexose mutase family.</text>
</comment>
<evidence type="ECO:0000256" key="9">
    <source>
        <dbReference type="ARBA" id="ARBA00022723"/>
    </source>
</evidence>
<dbReference type="InterPro" id="IPR036900">
    <property type="entry name" value="A-D-PHexomutase_C_sf"/>
</dbReference>
<dbReference type="Pfam" id="PF02878">
    <property type="entry name" value="PGM_PMM_I"/>
    <property type="match status" value="1"/>
</dbReference>
<dbReference type="EMBL" id="SMAG01000006">
    <property type="protein sequence ID" value="TCS93631.1"/>
    <property type="molecule type" value="Genomic_DNA"/>
</dbReference>
<keyword evidence="11" id="KW-0413">Isomerase</keyword>
<evidence type="ECO:0000256" key="11">
    <source>
        <dbReference type="ARBA" id="ARBA00023235"/>
    </source>
</evidence>
<keyword evidence="9 15" id="KW-0479">Metal-binding</keyword>
<dbReference type="InterPro" id="IPR005844">
    <property type="entry name" value="A-D-PHexomutase_a/b/a-I"/>
</dbReference>
<evidence type="ECO:0000256" key="13">
    <source>
        <dbReference type="ARBA" id="ARBA00041398"/>
    </source>
</evidence>
<dbReference type="OrthoDB" id="9806956at2"/>
<gene>
    <name evidence="20" type="ORF">EDD58_10664</name>
</gene>
<evidence type="ECO:0000313" key="21">
    <source>
        <dbReference type="Proteomes" id="UP000294937"/>
    </source>
</evidence>
<dbReference type="InterPro" id="IPR016055">
    <property type="entry name" value="A-D-PHexomutase_a/b/a-I/II/III"/>
</dbReference>
<keyword evidence="10 15" id="KW-0460">Magnesium</keyword>
<reference evidence="20 21" key="1">
    <citation type="submission" date="2019-03" db="EMBL/GenBank/DDBJ databases">
        <title>Genomic Encyclopedia of Type Strains, Phase IV (KMG-IV): sequencing the most valuable type-strain genomes for metagenomic binning, comparative biology and taxonomic classification.</title>
        <authorList>
            <person name="Goeker M."/>
        </authorList>
    </citation>
    <scope>NUCLEOTIDE SEQUENCE [LARGE SCALE GENOMIC DNA]</scope>
    <source>
        <strain evidence="20 21">DSM 45707</strain>
    </source>
</reference>